<evidence type="ECO:0000256" key="1">
    <source>
        <dbReference type="SAM" id="MobiDB-lite"/>
    </source>
</evidence>
<dbReference type="Proteomes" id="UP000604825">
    <property type="component" value="Unassembled WGS sequence"/>
</dbReference>
<dbReference type="AlphaFoldDB" id="A0A811R6I1"/>
<proteinExistence type="predicted"/>
<evidence type="ECO:0000313" key="2">
    <source>
        <dbReference type="EMBL" id="CAD6265687.1"/>
    </source>
</evidence>
<name>A0A811R6I1_9POAL</name>
<accession>A0A811R6I1</accession>
<comment type="caution">
    <text evidence="2">The sequence shown here is derived from an EMBL/GenBank/DDBJ whole genome shotgun (WGS) entry which is preliminary data.</text>
</comment>
<feature type="compositionally biased region" description="Low complexity" evidence="1">
    <location>
        <begin position="234"/>
        <end position="243"/>
    </location>
</feature>
<sequence>MAMTYQRTAANLGTDARVVPLLSVVKPDPVMKSKEKDLANAVLAIDISPATANPSVRDIYLAVAKQFSNVARPTSVTPFYTDFVIQFATPQERDFVLCFCALSCSMAVPLLSSYCKIKTCTFNTRRGTCRVVGLALNVQSIPSDGSVALQYDDHTGVSMEAFPVTMRTYLLAQAPEFRNDPSPHDSPASPDSFDTAIECGVDPEVLQEAYEEQHRANQELENAWANSLGVALYSSASSSGPSDISDDGWESERSWHLRYGQ</sequence>
<feature type="region of interest" description="Disordered" evidence="1">
    <location>
        <begin position="234"/>
        <end position="261"/>
    </location>
</feature>
<evidence type="ECO:0000313" key="3">
    <source>
        <dbReference type="Proteomes" id="UP000604825"/>
    </source>
</evidence>
<protein>
    <submittedName>
        <fullName evidence="2">Uncharacterized protein</fullName>
    </submittedName>
</protein>
<dbReference type="EMBL" id="CAJGYO010000013">
    <property type="protein sequence ID" value="CAD6265687.1"/>
    <property type="molecule type" value="Genomic_DNA"/>
</dbReference>
<keyword evidence="3" id="KW-1185">Reference proteome</keyword>
<gene>
    <name evidence="2" type="ORF">NCGR_LOCUS48992</name>
</gene>
<organism evidence="2 3">
    <name type="scientific">Miscanthus lutarioriparius</name>
    <dbReference type="NCBI Taxonomy" id="422564"/>
    <lineage>
        <taxon>Eukaryota</taxon>
        <taxon>Viridiplantae</taxon>
        <taxon>Streptophyta</taxon>
        <taxon>Embryophyta</taxon>
        <taxon>Tracheophyta</taxon>
        <taxon>Spermatophyta</taxon>
        <taxon>Magnoliopsida</taxon>
        <taxon>Liliopsida</taxon>
        <taxon>Poales</taxon>
        <taxon>Poaceae</taxon>
        <taxon>PACMAD clade</taxon>
        <taxon>Panicoideae</taxon>
        <taxon>Andropogonodae</taxon>
        <taxon>Andropogoneae</taxon>
        <taxon>Saccharinae</taxon>
        <taxon>Miscanthus</taxon>
    </lineage>
</organism>
<reference evidence="2" key="1">
    <citation type="submission" date="2020-10" db="EMBL/GenBank/DDBJ databases">
        <authorList>
            <person name="Han B."/>
            <person name="Lu T."/>
            <person name="Zhao Q."/>
            <person name="Huang X."/>
            <person name="Zhao Y."/>
        </authorList>
    </citation>
    <scope>NUCLEOTIDE SEQUENCE</scope>
</reference>